<evidence type="ECO:0000256" key="2">
    <source>
        <dbReference type="ARBA" id="ARBA00007171"/>
    </source>
</evidence>
<dbReference type="AlphaFoldDB" id="M2WD77"/>
<dbReference type="Pfam" id="PF03717">
    <property type="entry name" value="PBP_dimer"/>
    <property type="match status" value="1"/>
</dbReference>
<evidence type="ECO:0000256" key="5">
    <source>
        <dbReference type="SAM" id="Phobius"/>
    </source>
</evidence>
<accession>M2WD77</accession>
<evidence type="ECO:0000259" key="7">
    <source>
        <dbReference type="Pfam" id="PF03717"/>
    </source>
</evidence>
<dbReference type="STRING" id="71999.KPaMU14_07265"/>
<comment type="subcellular location">
    <subcellularLocation>
        <location evidence="1">Membrane</location>
    </subcellularLocation>
</comment>
<dbReference type="PANTHER" id="PTHR30627:SF1">
    <property type="entry name" value="PEPTIDOGLYCAN D,D-TRANSPEPTIDASE FTSI"/>
    <property type="match status" value="1"/>
</dbReference>
<sequence length="617" mass="65769">MSGSTRDDSGSAGGMGRREFVGLLIGLLALVLLALRLVWVQGLDLRGQAASAEASRLRVQVIPARRGEILDRTGAVLARSIQRYDIAVDQTIVQDLVVQNPDGSTEELTVLEAIRSLADILGMPDQEVKDKLQGDADVPVGERKNFEYLFRDATPEQWSRIEDLRVGYVTGEPVSQRSYPNGSLAGSVVGFVGGEGEALGGIELTQDEHLRGIDGERSFEIGADGVRIPVAPQDETAAQDGSSIELSLDRDVQFYAQQAIARRVEELSAEWGTAIVMRISDGAVLALADSSMVDPNDTGRTEDEGDFQPRSVASAVEPGSTQKILTAAAAIDTGNADKLSEVAVPSELEIDGQTITDAFEHEDEDRTFAGVIADSMNTGTVLVGSRLDRQGRYDWMKKFGVGELTGIELPGESPGLLPAWEDWDIRQQYTVLFGQGVSQSPLRTATIFQAVGNDGLQIEPRLLQAIIDPDGTRTEIERPEGRQIFSAQTAEQLREMMESVITVGGAPDAATDGYRVGGKSGTAEAASADGGYDGYTTSFAGIGPMEDPQFVVAATVHKPQGAVATIGASAAFSQIMGQVLRHYGVQPSTGGAVGLPKFYGKDEDRNEKLPDTPTGIA</sequence>
<comment type="caution">
    <text evidence="8">The sequence shown here is derived from an EMBL/GenBank/DDBJ whole genome shotgun (WGS) entry which is preliminary data.</text>
</comment>
<organism evidence="8 9">
    <name type="scientific">Kocuria palustris PEL</name>
    <dbReference type="NCBI Taxonomy" id="1236550"/>
    <lineage>
        <taxon>Bacteria</taxon>
        <taxon>Bacillati</taxon>
        <taxon>Actinomycetota</taxon>
        <taxon>Actinomycetes</taxon>
        <taxon>Micrococcales</taxon>
        <taxon>Micrococcaceae</taxon>
        <taxon>Kocuria</taxon>
    </lineage>
</organism>
<keyword evidence="5" id="KW-1133">Transmembrane helix</keyword>
<dbReference type="GO" id="GO:0071555">
    <property type="term" value="P:cell wall organization"/>
    <property type="evidence" value="ECO:0007669"/>
    <property type="project" value="TreeGrafter"/>
</dbReference>
<comment type="similarity">
    <text evidence="2">Belongs to the transpeptidase family.</text>
</comment>
<keyword evidence="5" id="KW-0812">Transmembrane</keyword>
<feature type="domain" description="Penicillin-binding protein transpeptidase" evidence="6">
    <location>
        <begin position="272"/>
        <end position="576"/>
    </location>
</feature>
<keyword evidence="8" id="KW-0132">Cell division</keyword>
<gene>
    <name evidence="8" type="ORF">C884_00409</name>
</gene>
<dbReference type="Proteomes" id="UP000009877">
    <property type="component" value="Unassembled WGS sequence"/>
</dbReference>
<protein>
    <submittedName>
        <fullName evidence="8">Cell division protein FtsI</fullName>
    </submittedName>
</protein>
<keyword evidence="3 5" id="KW-0472">Membrane</keyword>
<name>M2WD77_9MICC</name>
<dbReference type="RefSeq" id="WP_006214828.1">
    <property type="nucleotide sequence ID" value="NZ_ANHZ02000014.1"/>
</dbReference>
<keyword evidence="9" id="KW-1185">Reference proteome</keyword>
<dbReference type="InterPro" id="IPR012338">
    <property type="entry name" value="Beta-lactam/transpept-like"/>
</dbReference>
<dbReference type="InterPro" id="IPR050515">
    <property type="entry name" value="Beta-lactam/transpept"/>
</dbReference>
<dbReference type="EMBL" id="ANHZ02000014">
    <property type="protein sequence ID" value="EME36422.1"/>
    <property type="molecule type" value="Genomic_DNA"/>
</dbReference>
<evidence type="ECO:0000313" key="8">
    <source>
        <dbReference type="EMBL" id="EME36422.1"/>
    </source>
</evidence>
<keyword evidence="8" id="KW-0131">Cell cycle</keyword>
<dbReference type="InterPro" id="IPR005311">
    <property type="entry name" value="PBP_dimer"/>
</dbReference>
<feature type="compositionally biased region" description="Basic and acidic residues" evidence="4">
    <location>
        <begin position="599"/>
        <end position="610"/>
    </location>
</feature>
<dbReference type="SUPFAM" id="SSF56601">
    <property type="entry name" value="beta-lactamase/transpeptidase-like"/>
    <property type="match status" value="1"/>
</dbReference>
<dbReference type="GO" id="GO:0005886">
    <property type="term" value="C:plasma membrane"/>
    <property type="evidence" value="ECO:0007669"/>
    <property type="project" value="TreeGrafter"/>
</dbReference>
<evidence type="ECO:0000256" key="4">
    <source>
        <dbReference type="SAM" id="MobiDB-lite"/>
    </source>
</evidence>
<dbReference type="GO" id="GO:0051301">
    <property type="term" value="P:cell division"/>
    <property type="evidence" value="ECO:0007669"/>
    <property type="project" value="UniProtKB-KW"/>
</dbReference>
<dbReference type="InterPro" id="IPR036138">
    <property type="entry name" value="PBP_dimer_sf"/>
</dbReference>
<reference evidence="8 9" key="1">
    <citation type="journal article" date="2014" name="Genome Announc.">
        <title>Draft Genome Sequence of Kocuria palustris PEL.</title>
        <authorList>
            <person name="Sharma G."/>
            <person name="Khatri I."/>
            <person name="Subramanian S."/>
        </authorList>
    </citation>
    <scope>NUCLEOTIDE SEQUENCE [LARGE SCALE GENOMIC DNA]</scope>
    <source>
        <strain evidence="8 9">PEL</strain>
    </source>
</reference>
<dbReference type="Gene3D" id="3.40.710.10">
    <property type="entry name" value="DD-peptidase/beta-lactamase superfamily"/>
    <property type="match status" value="1"/>
</dbReference>
<evidence type="ECO:0000259" key="6">
    <source>
        <dbReference type="Pfam" id="PF00905"/>
    </source>
</evidence>
<dbReference type="InterPro" id="IPR001460">
    <property type="entry name" value="PCN-bd_Tpept"/>
</dbReference>
<dbReference type="PANTHER" id="PTHR30627">
    <property type="entry name" value="PEPTIDOGLYCAN D,D-TRANSPEPTIDASE"/>
    <property type="match status" value="1"/>
</dbReference>
<feature type="domain" description="Penicillin-binding protein dimerisation" evidence="7">
    <location>
        <begin position="62"/>
        <end position="228"/>
    </location>
</feature>
<dbReference type="Gene3D" id="3.30.450.330">
    <property type="match status" value="1"/>
</dbReference>
<dbReference type="Gene3D" id="3.90.1310.10">
    <property type="entry name" value="Penicillin-binding protein 2a (Domain 2)"/>
    <property type="match status" value="1"/>
</dbReference>
<dbReference type="SUPFAM" id="SSF56519">
    <property type="entry name" value="Penicillin binding protein dimerisation domain"/>
    <property type="match status" value="1"/>
</dbReference>
<dbReference type="Pfam" id="PF00905">
    <property type="entry name" value="Transpeptidase"/>
    <property type="match status" value="1"/>
</dbReference>
<evidence type="ECO:0000313" key="9">
    <source>
        <dbReference type="Proteomes" id="UP000009877"/>
    </source>
</evidence>
<proteinExistence type="inferred from homology"/>
<dbReference type="GO" id="GO:0008658">
    <property type="term" value="F:penicillin binding"/>
    <property type="evidence" value="ECO:0007669"/>
    <property type="project" value="InterPro"/>
</dbReference>
<feature type="region of interest" description="Disordered" evidence="4">
    <location>
        <begin position="594"/>
        <end position="617"/>
    </location>
</feature>
<feature type="transmembrane region" description="Helical" evidence="5">
    <location>
        <begin position="20"/>
        <end position="39"/>
    </location>
</feature>
<evidence type="ECO:0000256" key="3">
    <source>
        <dbReference type="ARBA" id="ARBA00023136"/>
    </source>
</evidence>
<evidence type="ECO:0000256" key="1">
    <source>
        <dbReference type="ARBA" id="ARBA00004370"/>
    </source>
</evidence>